<feature type="non-terminal residue" evidence="1">
    <location>
        <position position="46"/>
    </location>
</feature>
<evidence type="ECO:0000313" key="1">
    <source>
        <dbReference type="EMBL" id="SVC87000.1"/>
    </source>
</evidence>
<protein>
    <submittedName>
        <fullName evidence="1">Uncharacterized protein</fullName>
    </submittedName>
</protein>
<dbReference type="EMBL" id="UINC01115742">
    <property type="protein sequence ID" value="SVC87000.1"/>
    <property type="molecule type" value="Genomic_DNA"/>
</dbReference>
<feature type="non-terminal residue" evidence="1">
    <location>
        <position position="1"/>
    </location>
</feature>
<sequence length="46" mass="5371">LINFFEYNKHLQNQGIMGSGKNLIKKKTTDITIDPIDLKKKQYSVF</sequence>
<reference evidence="1" key="1">
    <citation type="submission" date="2018-05" db="EMBL/GenBank/DDBJ databases">
        <authorList>
            <person name="Lanie J.A."/>
            <person name="Ng W.-L."/>
            <person name="Kazmierczak K.M."/>
            <person name="Andrzejewski T.M."/>
            <person name="Davidsen T.M."/>
            <person name="Wayne K.J."/>
            <person name="Tettelin H."/>
            <person name="Glass J.I."/>
            <person name="Rusch D."/>
            <person name="Podicherti R."/>
            <person name="Tsui H.-C.T."/>
            <person name="Winkler M.E."/>
        </authorList>
    </citation>
    <scope>NUCLEOTIDE SEQUENCE</scope>
</reference>
<organism evidence="1">
    <name type="scientific">marine metagenome</name>
    <dbReference type="NCBI Taxonomy" id="408172"/>
    <lineage>
        <taxon>unclassified sequences</taxon>
        <taxon>metagenomes</taxon>
        <taxon>ecological metagenomes</taxon>
    </lineage>
</organism>
<proteinExistence type="predicted"/>
<gene>
    <name evidence="1" type="ORF">METZ01_LOCUS339854</name>
</gene>
<name>A0A382QQ50_9ZZZZ</name>
<dbReference type="AlphaFoldDB" id="A0A382QQ50"/>
<accession>A0A382QQ50</accession>